<dbReference type="AlphaFoldDB" id="A0A9P4J910"/>
<proteinExistence type="predicted"/>
<sequence>MLATEEAEIKEGYKRAVLRSGDGGMSTVRSRFWDDIRGIEGWPEEYDGRGIVNQSWTDHESGMEVGENKRLYDEKVKEGDEGWERTTGYAGTGVGLISELKPAGEVVEEVRKGMVEALRRATDRVKQLEE</sequence>
<accession>A0A9P4J910</accession>
<dbReference type="SUPFAM" id="SSF51412">
    <property type="entry name" value="Inosine monophosphate dehydrogenase (IMPDH)"/>
    <property type="match status" value="1"/>
</dbReference>
<dbReference type="GO" id="GO:0051213">
    <property type="term" value="F:dioxygenase activity"/>
    <property type="evidence" value="ECO:0007669"/>
    <property type="project" value="UniProtKB-KW"/>
</dbReference>
<dbReference type="Gene3D" id="3.20.20.70">
    <property type="entry name" value="Aldolase class I"/>
    <property type="match status" value="1"/>
</dbReference>
<keyword evidence="1" id="KW-0560">Oxidoreductase</keyword>
<protein>
    <submittedName>
        <fullName evidence="1">2-nitropropane dioxygenase</fullName>
    </submittedName>
</protein>
<keyword evidence="2" id="KW-1185">Reference proteome</keyword>
<organism evidence="1 2">
    <name type="scientific">Myriangium duriaei CBS 260.36</name>
    <dbReference type="NCBI Taxonomy" id="1168546"/>
    <lineage>
        <taxon>Eukaryota</taxon>
        <taxon>Fungi</taxon>
        <taxon>Dikarya</taxon>
        <taxon>Ascomycota</taxon>
        <taxon>Pezizomycotina</taxon>
        <taxon>Dothideomycetes</taxon>
        <taxon>Dothideomycetidae</taxon>
        <taxon>Myriangiales</taxon>
        <taxon>Myriangiaceae</taxon>
        <taxon>Myriangium</taxon>
    </lineage>
</organism>
<name>A0A9P4J910_9PEZI</name>
<dbReference type="EMBL" id="ML996081">
    <property type="protein sequence ID" value="KAF2157179.1"/>
    <property type="molecule type" value="Genomic_DNA"/>
</dbReference>
<dbReference type="Proteomes" id="UP000799439">
    <property type="component" value="Unassembled WGS sequence"/>
</dbReference>
<dbReference type="InterPro" id="IPR013785">
    <property type="entry name" value="Aldolase_TIM"/>
</dbReference>
<evidence type="ECO:0000313" key="2">
    <source>
        <dbReference type="Proteomes" id="UP000799439"/>
    </source>
</evidence>
<reference evidence="1" key="1">
    <citation type="journal article" date="2020" name="Stud. Mycol.">
        <title>101 Dothideomycetes genomes: a test case for predicting lifestyles and emergence of pathogens.</title>
        <authorList>
            <person name="Haridas S."/>
            <person name="Albert R."/>
            <person name="Binder M."/>
            <person name="Bloem J."/>
            <person name="Labutti K."/>
            <person name="Salamov A."/>
            <person name="Andreopoulos B."/>
            <person name="Baker S."/>
            <person name="Barry K."/>
            <person name="Bills G."/>
            <person name="Bluhm B."/>
            <person name="Cannon C."/>
            <person name="Castanera R."/>
            <person name="Culley D."/>
            <person name="Daum C."/>
            <person name="Ezra D."/>
            <person name="Gonzalez J."/>
            <person name="Henrissat B."/>
            <person name="Kuo A."/>
            <person name="Liang C."/>
            <person name="Lipzen A."/>
            <person name="Lutzoni F."/>
            <person name="Magnuson J."/>
            <person name="Mondo S."/>
            <person name="Nolan M."/>
            <person name="Ohm R."/>
            <person name="Pangilinan J."/>
            <person name="Park H.-J."/>
            <person name="Ramirez L."/>
            <person name="Alfaro M."/>
            <person name="Sun H."/>
            <person name="Tritt A."/>
            <person name="Yoshinaga Y."/>
            <person name="Zwiers L.-H."/>
            <person name="Turgeon B."/>
            <person name="Goodwin S."/>
            <person name="Spatafora J."/>
            <person name="Crous P."/>
            <person name="Grigoriev I."/>
        </authorList>
    </citation>
    <scope>NUCLEOTIDE SEQUENCE</scope>
    <source>
        <strain evidence="1">CBS 260.36</strain>
    </source>
</reference>
<comment type="caution">
    <text evidence="1">The sequence shown here is derived from an EMBL/GenBank/DDBJ whole genome shotgun (WGS) entry which is preliminary data.</text>
</comment>
<evidence type="ECO:0000313" key="1">
    <source>
        <dbReference type="EMBL" id="KAF2157179.1"/>
    </source>
</evidence>
<dbReference type="OrthoDB" id="2349068at2759"/>
<gene>
    <name evidence="1" type="ORF">K461DRAFT_273320</name>
</gene>
<keyword evidence="1" id="KW-0223">Dioxygenase</keyword>